<keyword evidence="3 7" id="KW-0645">Protease</keyword>
<dbReference type="PANTHER" id="PTHR24264:SF65">
    <property type="entry name" value="SRCR DOMAIN-CONTAINING PROTEIN"/>
    <property type="match status" value="1"/>
</dbReference>
<reference evidence="11" key="1">
    <citation type="submission" date="2025-08" db="UniProtKB">
        <authorList>
            <consortium name="RefSeq"/>
        </authorList>
    </citation>
    <scope>IDENTIFICATION</scope>
    <source>
        <tissue evidence="11">Whole Larva</tissue>
    </source>
</reference>
<evidence type="ECO:0000256" key="1">
    <source>
        <dbReference type="ARBA" id="ARBA00004613"/>
    </source>
</evidence>
<organism evidence="10 11">
    <name type="scientific">Nicrophorus vespilloides</name>
    <name type="common">Boreal carrion beetle</name>
    <dbReference type="NCBI Taxonomy" id="110193"/>
    <lineage>
        <taxon>Eukaryota</taxon>
        <taxon>Metazoa</taxon>
        <taxon>Ecdysozoa</taxon>
        <taxon>Arthropoda</taxon>
        <taxon>Hexapoda</taxon>
        <taxon>Insecta</taxon>
        <taxon>Pterygota</taxon>
        <taxon>Neoptera</taxon>
        <taxon>Endopterygota</taxon>
        <taxon>Coleoptera</taxon>
        <taxon>Polyphaga</taxon>
        <taxon>Staphyliniformia</taxon>
        <taxon>Silphidae</taxon>
        <taxon>Nicrophorinae</taxon>
        <taxon>Nicrophorus</taxon>
    </lineage>
</organism>
<keyword evidence="8" id="KW-0732">Signal</keyword>
<evidence type="ECO:0000256" key="5">
    <source>
        <dbReference type="ARBA" id="ARBA00022825"/>
    </source>
</evidence>
<feature type="chain" id="PRO_5046135882" evidence="8">
    <location>
        <begin position="17"/>
        <end position="551"/>
    </location>
</feature>
<dbReference type="GeneID" id="108561626"/>
<dbReference type="Gene3D" id="2.40.10.10">
    <property type="entry name" value="Trypsin-like serine proteases"/>
    <property type="match status" value="4"/>
</dbReference>
<dbReference type="Proteomes" id="UP000695000">
    <property type="component" value="Unplaced"/>
</dbReference>
<keyword evidence="6" id="KW-1015">Disulfide bond</keyword>
<comment type="subcellular location">
    <subcellularLocation>
        <location evidence="1">Secreted</location>
    </subcellularLocation>
</comment>
<evidence type="ECO:0000256" key="3">
    <source>
        <dbReference type="ARBA" id="ARBA00022670"/>
    </source>
</evidence>
<dbReference type="InterPro" id="IPR033116">
    <property type="entry name" value="TRYPSIN_SER"/>
</dbReference>
<dbReference type="InterPro" id="IPR043504">
    <property type="entry name" value="Peptidase_S1_PA_chymotrypsin"/>
</dbReference>
<dbReference type="InterPro" id="IPR009003">
    <property type="entry name" value="Peptidase_S1_PA"/>
</dbReference>
<evidence type="ECO:0000256" key="7">
    <source>
        <dbReference type="RuleBase" id="RU363034"/>
    </source>
</evidence>
<keyword evidence="2" id="KW-0964">Secreted</keyword>
<dbReference type="Pfam" id="PF00089">
    <property type="entry name" value="Trypsin"/>
    <property type="match status" value="2"/>
</dbReference>
<evidence type="ECO:0000259" key="9">
    <source>
        <dbReference type="PROSITE" id="PS50240"/>
    </source>
</evidence>
<dbReference type="RefSeq" id="XP_017775144.1">
    <property type="nucleotide sequence ID" value="XM_017919655.1"/>
</dbReference>
<dbReference type="PROSITE" id="PS00134">
    <property type="entry name" value="TRYPSIN_HIS"/>
    <property type="match status" value="2"/>
</dbReference>
<evidence type="ECO:0000313" key="10">
    <source>
        <dbReference type="Proteomes" id="UP000695000"/>
    </source>
</evidence>
<dbReference type="PANTHER" id="PTHR24264">
    <property type="entry name" value="TRYPSIN-RELATED"/>
    <property type="match status" value="1"/>
</dbReference>
<proteinExistence type="predicted"/>
<dbReference type="CDD" id="cd00190">
    <property type="entry name" value="Tryp_SPc"/>
    <property type="match status" value="2"/>
</dbReference>
<keyword evidence="4 7" id="KW-0378">Hydrolase</keyword>
<keyword evidence="5 7" id="KW-0720">Serine protease</keyword>
<feature type="signal peptide" evidence="8">
    <location>
        <begin position="1"/>
        <end position="16"/>
    </location>
</feature>
<dbReference type="InterPro" id="IPR050127">
    <property type="entry name" value="Serine_Proteases_S1"/>
</dbReference>
<evidence type="ECO:0000256" key="2">
    <source>
        <dbReference type="ARBA" id="ARBA00022525"/>
    </source>
</evidence>
<evidence type="ECO:0000313" key="11">
    <source>
        <dbReference type="RefSeq" id="XP_017775144.1"/>
    </source>
</evidence>
<evidence type="ECO:0000256" key="6">
    <source>
        <dbReference type="ARBA" id="ARBA00023157"/>
    </source>
</evidence>
<name>A0ABM1MKP4_NICVS</name>
<dbReference type="PROSITE" id="PS00135">
    <property type="entry name" value="TRYPSIN_SER"/>
    <property type="match status" value="2"/>
</dbReference>
<dbReference type="SUPFAM" id="SSF50494">
    <property type="entry name" value="Trypsin-like serine proteases"/>
    <property type="match status" value="2"/>
</dbReference>
<accession>A0ABM1MKP4</accession>
<feature type="domain" description="Peptidase S1" evidence="9">
    <location>
        <begin position="312"/>
        <end position="547"/>
    </location>
</feature>
<protein>
    <submittedName>
        <fullName evidence="11">Transmembrane protease serine 9-like</fullName>
    </submittedName>
</protein>
<dbReference type="PROSITE" id="PS50240">
    <property type="entry name" value="TRYPSIN_DOM"/>
    <property type="match status" value="2"/>
</dbReference>
<dbReference type="InterPro" id="IPR001254">
    <property type="entry name" value="Trypsin_dom"/>
</dbReference>
<sequence>MEKLFCFLLLLAVAKGLSLTQPYTLRSLGCDTFGFGRIIQGDVVEPHSIPYQVGLHISTPGSDRKAFCGGTLISENYVMTAAHCTDNAVEIEVVLGAHEITKEESTQVRIISKEFTVHEGWDFDSIQNDIALVKLSKPAPLNEYIKLAKLPKFSERDEPFEKLPARGSGWGKIGDAENTISPVLRKVDLTVISNRDCNAAYGVITDTQICSAGEGSKGPCNGDSGGPLVVNSDKQVGIASFVTDFGCEAGWPAGYCRVSKYLDWIAEHSDVKIEDYLATVALAQAQEKANFKSLDIVTNFFNIGLFNKNGRIVGGNEVKPNSIPYQVGLKVHMKDDENQIAFCGGSLISRNFVLTAAHCVEPGKFIDVILGAHKVLQEEPTQIRVTSEDLIYHEDWSMLTLRNDIALIKLPQSVELNENVQLVKLPTRAQAEQTFAEENSIASGWGKDSDKATSVSPVLRSVQVPVLDNNTCNKSFFGMIHASHICTKSEGGKSTCSGDSGGPLVLAEDNTQIGLVSFGVSFGCEIGWPAAYTRITYFLDWIEEHSDVKIE</sequence>
<dbReference type="SMART" id="SM00020">
    <property type="entry name" value="Tryp_SPc"/>
    <property type="match status" value="2"/>
</dbReference>
<feature type="domain" description="Peptidase S1" evidence="9">
    <location>
        <begin position="38"/>
        <end position="270"/>
    </location>
</feature>
<gene>
    <name evidence="11" type="primary">LOC108561626</name>
</gene>
<evidence type="ECO:0000256" key="8">
    <source>
        <dbReference type="SAM" id="SignalP"/>
    </source>
</evidence>
<dbReference type="InterPro" id="IPR018114">
    <property type="entry name" value="TRYPSIN_HIS"/>
</dbReference>
<dbReference type="InterPro" id="IPR001314">
    <property type="entry name" value="Peptidase_S1A"/>
</dbReference>
<keyword evidence="10" id="KW-1185">Reference proteome</keyword>
<evidence type="ECO:0000256" key="4">
    <source>
        <dbReference type="ARBA" id="ARBA00022801"/>
    </source>
</evidence>
<dbReference type="PRINTS" id="PR00722">
    <property type="entry name" value="CHYMOTRYPSIN"/>
</dbReference>